<organism evidence="2 3">
    <name type="scientific">Dinghuibacter silviterrae</name>
    <dbReference type="NCBI Taxonomy" id="1539049"/>
    <lineage>
        <taxon>Bacteria</taxon>
        <taxon>Pseudomonadati</taxon>
        <taxon>Bacteroidota</taxon>
        <taxon>Chitinophagia</taxon>
        <taxon>Chitinophagales</taxon>
        <taxon>Chitinophagaceae</taxon>
        <taxon>Dinghuibacter</taxon>
    </lineage>
</organism>
<sequence length="95" mass="11051">MKKYVQICLAALVILLASCEGSYYVTEQPVEPVYVHPGAPGPGYVWIEGEWGWSGGRYVYRNGYWSRPRPGYSWHRGYWEHGGRGYRWHRGGWGR</sequence>
<evidence type="ECO:0000256" key="1">
    <source>
        <dbReference type="SAM" id="SignalP"/>
    </source>
</evidence>
<dbReference type="EMBL" id="SODV01000001">
    <property type="protein sequence ID" value="TDX00806.1"/>
    <property type="molecule type" value="Genomic_DNA"/>
</dbReference>
<dbReference type="InterPro" id="IPR024447">
    <property type="entry name" value="YXWGXW_rpt"/>
</dbReference>
<feature type="signal peptide" evidence="1">
    <location>
        <begin position="1"/>
        <end position="23"/>
    </location>
</feature>
<dbReference type="AlphaFoldDB" id="A0A4R8DSG5"/>
<dbReference type="RefSeq" id="WP_133992810.1">
    <property type="nucleotide sequence ID" value="NZ_SODV01000001.1"/>
</dbReference>
<keyword evidence="3" id="KW-1185">Reference proteome</keyword>
<dbReference type="Proteomes" id="UP000294498">
    <property type="component" value="Unassembled WGS sequence"/>
</dbReference>
<name>A0A4R8DSG5_9BACT</name>
<dbReference type="PROSITE" id="PS51257">
    <property type="entry name" value="PROKAR_LIPOPROTEIN"/>
    <property type="match status" value="1"/>
</dbReference>
<evidence type="ECO:0000313" key="3">
    <source>
        <dbReference type="Proteomes" id="UP000294498"/>
    </source>
</evidence>
<accession>A0A4R8DSG5</accession>
<dbReference type="OrthoDB" id="121499at2"/>
<gene>
    <name evidence="2" type="ORF">EDB95_1835</name>
</gene>
<evidence type="ECO:0000313" key="2">
    <source>
        <dbReference type="EMBL" id="TDX00806.1"/>
    </source>
</evidence>
<feature type="chain" id="PRO_5020944190" evidence="1">
    <location>
        <begin position="24"/>
        <end position="95"/>
    </location>
</feature>
<comment type="caution">
    <text evidence="2">The sequence shown here is derived from an EMBL/GenBank/DDBJ whole genome shotgun (WGS) entry which is preliminary data.</text>
</comment>
<protein>
    <submittedName>
        <fullName evidence="2">YXWGXW repeat-containing protein</fullName>
    </submittedName>
</protein>
<dbReference type="Pfam" id="PF12779">
    <property type="entry name" value="WXXGXW"/>
    <property type="match status" value="2"/>
</dbReference>
<proteinExistence type="predicted"/>
<reference evidence="2 3" key="1">
    <citation type="submission" date="2019-03" db="EMBL/GenBank/DDBJ databases">
        <title>Genomic Encyclopedia of Type Strains, Phase IV (KMG-IV): sequencing the most valuable type-strain genomes for metagenomic binning, comparative biology and taxonomic classification.</title>
        <authorList>
            <person name="Goeker M."/>
        </authorList>
    </citation>
    <scope>NUCLEOTIDE SEQUENCE [LARGE SCALE GENOMIC DNA]</scope>
    <source>
        <strain evidence="2 3">DSM 100059</strain>
    </source>
</reference>
<keyword evidence="1" id="KW-0732">Signal</keyword>